<name>A0A1T4TMR3_9HYPH</name>
<keyword evidence="2" id="KW-1185">Reference proteome</keyword>
<dbReference type="EMBL" id="FUWJ01000022">
    <property type="protein sequence ID" value="SKA41712.1"/>
    <property type="molecule type" value="Genomic_DNA"/>
</dbReference>
<evidence type="ECO:0000313" key="2">
    <source>
        <dbReference type="Proteomes" id="UP000190092"/>
    </source>
</evidence>
<dbReference type="AlphaFoldDB" id="A0A1T4TMR3"/>
<organism evidence="1 2">
    <name type="scientific">Enhydrobacter aerosaccus</name>
    <dbReference type="NCBI Taxonomy" id="225324"/>
    <lineage>
        <taxon>Bacteria</taxon>
        <taxon>Pseudomonadati</taxon>
        <taxon>Pseudomonadota</taxon>
        <taxon>Alphaproteobacteria</taxon>
        <taxon>Hyphomicrobiales</taxon>
        <taxon>Enhydrobacter</taxon>
    </lineage>
</organism>
<proteinExistence type="predicted"/>
<dbReference type="Proteomes" id="UP000190092">
    <property type="component" value="Unassembled WGS sequence"/>
</dbReference>
<accession>A0A1T4TMR3</accession>
<gene>
    <name evidence="1" type="ORF">SAMN02745126_06518</name>
</gene>
<protein>
    <submittedName>
        <fullName evidence="1">Uncharacterized protein</fullName>
    </submittedName>
</protein>
<dbReference type="STRING" id="225324.SAMN02745126_06518"/>
<reference evidence="2" key="1">
    <citation type="submission" date="2017-02" db="EMBL/GenBank/DDBJ databases">
        <authorList>
            <person name="Varghese N."/>
            <person name="Submissions S."/>
        </authorList>
    </citation>
    <scope>NUCLEOTIDE SEQUENCE [LARGE SCALE GENOMIC DNA]</scope>
    <source>
        <strain evidence="2">ATCC 27094</strain>
    </source>
</reference>
<evidence type="ECO:0000313" key="1">
    <source>
        <dbReference type="EMBL" id="SKA41712.1"/>
    </source>
</evidence>
<sequence length="129" mass="14534">MLPKTWDVVSIYTQIPRIPHEKHCIVLNAERREVFFINSEPPRARKAREMAVTIANFECHGLYKADSYVDTTDVRVMPADEWDAAVAKPDKNKGQLLSAVKARCQGAIKGHGQLTSEQRQLLGVIDDDC</sequence>